<sequence>MQSYSRQIKVMEQEGINEGRQIVQQQRRVRKHERKSEGQIANKTSEAFLQHLVSCQTTSEPLSSITPIPPSRRPHHTPTSPFDVNLLDPKDPILFSIQLEKYSFSDMLPFTPRYLVLTSNSLRIYEKESQAQSLYGKPIIAIPLSAIEKVGRVYIGDIKGDERITRAGSPEGMREKDIKIEDLEISTMQEENLRVTNKRQNYEKPVTITKSRLLAKSLFEFKLKDEFLPIYTHSLYNKVLTDNSVMVELSPERSAKKTRNAFGQSILLTHGNQSSVVFPGSPFRTQKSIQSSIPRPNNHSISDVAWGNSSILKTSMMFEAQRRNQEEVRDSPSKTGKIRLSYIANLPDVSPLPPAQKVTLQTLGEVAKHIDKAETWLRSDQRLIFSTNDPTRLEEYLSLFNEIFSARQQQYGADQ</sequence>
<dbReference type="AlphaFoldDB" id="A0A8J8NP31"/>
<dbReference type="Proteomes" id="UP000785679">
    <property type="component" value="Unassembled WGS sequence"/>
</dbReference>
<comment type="caution">
    <text evidence="2">The sequence shown here is derived from an EMBL/GenBank/DDBJ whole genome shotgun (WGS) entry which is preliminary data.</text>
</comment>
<dbReference type="OrthoDB" id="10591249at2759"/>
<reference evidence="2" key="1">
    <citation type="submission" date="2019-06" db="EMBL/GenBank/DDBJ databases">
        <authorList>
            <person name="Zheng W."/>
        </authorList>
    </citation>
    <scope>NUCLEOTIDE SEQUENCE</scope>
    <source>
        <strain evidence="2">QDHG01</strain>
    </source>
</reference>
<proteinExistence type="predicted"/>
<protein>
    <submittedName>
        <fullName evidence="2">Uncharacterized protein</fullName>
    </submittedName>
</protein>
<evidence type="ECO:0000256" key="1">
    <source>
        <dbReference type="SAM" id="MobiDB-lite"/>
    </source>
</evidence>
<keyword evidence="3" id="KW-1185">Reference proteome</keyword>
<accession>A0A8J8NP31</accession>
<feature type="region of interest" description="Disordered" evidence="1">
    <location>
        <begin position="19"/>
        <end position="41"/>
    </location>
</feature>
<gene>
    <name evidence="2" type="ORF">FGO68_gene6991</name>
</gene>
<dbReference type="EMBL" id="RRYP01009167">
    <property type="protein sequence ID" value="TNV79252.1"/>
    <property type="molecule type" value="Genomic_DNA"/>
</dbReference>
<feature type="region of interest" description="Disordered" evidence="1">
    <location>
        <begin position="60"/>
        <end position="83"/>
    </location>
</feature>
<evidence type="ECO:0000313" key="2">
    <source>
        <dbReference type="EMBL" id="TNV79252.1"/>
    </source>
</evidence>
<name>A0A8J8NP31_HALGN</name>
<evidence type="ECO:0000313" key="3">
    <source>
        <dbReference type="Proteomes" id="UP000785679"/>
    </source>
</evidence>
<organism evidence="2 3">
    <name type="scientific">Halteria grandinella</name>
    <dbReference type="NCBI Taxonomy" id="5974"/>
    <lineage>
        <taxon>Eukaryota</taxon>
        <taxon>Sar</taxon>
        <taxon>Alveolata</taxon>
        <taxon>Ciliophora</taxon>
        <taxon>Intramacronucleata</taxon>
        <taxon>Spirotrichea</taxon>
        <taxon>Stichotrichia</taxon>
        <taxon>Sporadotrichida</taxon>
        <taxon>Halteriidae</taxon>
        <taxon>Halteria</taxon>
    </lineage>
</organism>